<evidence type="ECO:0000313" key="12">
    <source>
        <dbReference type="Proteomes" id="UP000194127"/>
    </source>
</evidence>
<keyword evidence="12" id="KW-1185">Reference proteome</keyword>
<reference evidence="11 12" key="1">
    <citation type="submission" date="2017-04" db="EMBL/GenBank/DDBJ databases">
        <title>Genome Sequence of the Model Brown-Rot Fungus Postia placenta SB12.</title>
        <authorList>
            <consortium name="DOE Joint Genome Institute"/>
            <person name="Gaskell J."/>
            <person name="Kersten P."/>
            <person name="Larrondo L.F."/>
            <person name="Canessa P."/>
            <person name="Martinez D."/>
            <person name="Hibbett D."/>
            <person name="Schmoll M."/>
            <person name="Kubicek C.P."/>
            <person name="Martinez A.T."/>
            <person name="Yadav J."/>
            <person name="Master E."/>
            <person name="Magnuson J.K."/>
            <person name="James T."/>
            <person name="Yaver D."/>
            <person name="Berka R."/>
            <person name="Labutti K."/>
            <person name="Lipzen A."/>
            <person name="Aerts A."/>
            <person name="Barry K."/>
            <person name="Henrissat B."/>
            <person name="Blanchette R."/>
            <person name="Grigoriev I."/>
            <person name="Cullen D."/>
        </authorList>
    </citation>
    <scope>NUCLEOTIDE SEQUENCE [LARGE SCALE GENOMIC DNA]</scope>
    <source>
        <strain evidence="11 12">MAD-698-R-SB12</strain>
    </source>
</reference>
<evidence type="ECO:0000313" key="11">
    <source>
        <dbReference type="EMBL" id="OSX61218.1"/>
    </source>
</evidence>
<evidence type="ECO:0000256" key="8">
    <source>
        <dbReference type="ARBA" id="ARBA00023136"/>
    </source>
</evidence>
<evidence type="ECO:0000256" key="6">
    <source>
        <dbReference type="ARBA" id="ARBA00022824"/>
    </source>
</evidence>
<dbReference type="PANTHER" id="PTHR21072">
    <property type="entry name" value="GPI TRANSAMIDASE COMPONENT PIG-S"/>
    <property type="match status" value="1"/>
</dbReference>
<sequence length="525" mass="57673">MDAATPATQAPDPAILHTESKKTRRLIIASYWIVILLAIPLWWSTTSIERQSLPTANVLAQQERELVFPVRVHLDTSRYGGVENTILVQEVQRQLDSNRDLSEAQEMRVQILSEPSNGDTYQVSLSRGAREPAVQGRQLSLDVQTDDQSSPTVLAMQLADTIVTLLAPYTAARGSQTERVVKYAPRYRLAFTLLNEDSASGNAALTWDIRASLSKHIAPLLERLSVLHNFTVESQVQYHAPLAFDPQIVYSQDRTEYGLTQEDLTVFVNSAEWTLSSSVSNDPVLHFVLFIPSQQHSPLHILDERGHSIASTAFVLPQWGGIVILNRPSPIVSRHLAASVLDAAFVTFRYQLKALLGVPALPSHVHLADASFDGAGITDWQLDALLRRRAVENVVGTQETLQSIVRLVDQIEGMPVGLDVKSDVLGALNALEKVYAAASASSARAAQSAGAAFSLASRAFFNPGMLALLYFPPEHKYAVYAPLFASSAAPLLAAILREVLAWRRARKARNRGEHQADTTGRQKVE</sequence>
<dbReference type="UniPathway" id="UPA00196"/>
<dbReference type="GO" id="GO:0006506">
    <property type="term" value="P:GPI anchor biosynthetic process"/>
    <property type="evidence" value="ECO:0007669"/>
    <property type="project" value="UniProtKB-UniPathway"/>
</dbReference>
<feature type="transmembrane region" description="Helical" evidence="10">
    <location>
        <begin position="26"/>
        <end position="43"/>
    </location>
</feature>
<name>A0A1X6MXX5_9APHY</name>
<dbReference type="Pfam" id="PF10510">
    <property type="entry name" value="PIG-S"/>
    <property type="match status" value="1"/>
</dbReference>
<organism evidence="11 12">
    <name type="scientific">Postia placenta MAD-698-R-SB12</name>
    <dbReference type="NCBI Taxonomy" id="670580"/>
    <lineage>
        <taxon>Eukaryota</taxon>
        <taxon>Fungi</taxon>
        <taxon>Dikarya</taxon>
        <taxon>Basidiomycota</taxon>
        <taxon>Agaricomycotina</taxon>
        <taxon>Agaricomycetes</taxon>
        <taxon>Polyporales</taxon>
        <taxon>Adustoporiaceae</taxon>
        <taxon>Rhodonia</taxon>
    </lineage>
</organism>
<accession>A0A1X6MXX5</accession>
<evidence type="ECO:0000256" key="4">
    <source>
        <dbReference type="ARBA" id="ARBA00022502"/>
    </source>
</evidence>
<dbReference type="GO" id="GO:0016255">
    <property type="term" value="P:attachment of GPI anchor to protein"/>
    <property type="evidence" value="ECO:0007669"/>
    <property type="project" value="InterPro"/>
</dbReference>
<evidence type="ECO:0000256" key="9">
    <source>
        <dbReference type="ARBA" id="ARBA00023180"/>
    </source>
</evidence>
<dbReference type="InterPro" id="IPR019540">
    <property type="entry name" value="PtdIno-glycan_biosynth_class_S"/>
</dbReference>
<gene>
    <name evidence="11" type="ORF">POSPLADRAFT_1058141</name>
</gene>
<keyword evidence="9" id="KW-0325">Glycoprotein</keyword>
<dbReference type="AlphaFoldDB" id="A0A1X6MXX5"/>
<evidence type="ECO:0000256" key="3">
    <source>
        <dbReference type="ARBA" id="ARBA00005316"/>
    </source>
</evidence>
<evidence type="ECO:0000256" key="2">
    <source>
        <dbReference type="ARBA" id="ARBA00004687"/>
    </source>
</evidence>
<dbReference type="GO" id="GO:0042765">
    <property type="term" value="C:GPI-anchor transamidase complex"/>
    <property type="evidence" value="ECO:0007669"/>
    <property type="project" value="InterPro"/>
</dbReference>
<evidence type="ECO:0000256" key="10">
    <source>
        <dbReference type="SAM" id="Phobius"/>
    </source>
</evidence>
<dbReference type="GeneID" id="36325955"/>
<keyword evidence="6" id="KW-0256">Endoplasmic reticulum</keyword>
<comment type="similarity">
    <text evidence="3">Belongs to the PIGS family.</text>
</comment>
<dbReference type="RefSeq" id="XP_024338012.1">
    <property type="nucleotide sequence ID" value="XM_024481005.1"/>
</dbReference>
<keyword evidence="4" id="KW-0337">GPI-anchor biosynthesis</keyword>
<keyword evidence="7 10" id="KW-1133">Transmembrane helix</keyword>
<dbReference type="OrthoDB" id="28748at2759"/>
<evidence type="ECO:0008006" key="13">
    <source>
        <dbReference type="Google" id="ProtNLM"/>
    </source>
</evidence>
<keyword evidence="5 10" id="KW-0812">Transmembrane</keyword>
<protein>
    <recommendedName>
        <fullName evidence="13">GPI transamidase component PIG-S</fullName>
    </recommendedName>
</protein>
<evidence type="ECO:0000256" key="7">
    <source>
        <dbReference type="ARBA" id="ARBA00022989"/>
    </source>
</evidence>
<dbReference type="PANTHER" id="PTHR21072:SF13">
    <property type="entry name" value="GPI TRANSAMIDASE COMPONENT PIG-S"/>
    <property type="match status" value="1"/>
</dbReference>
<dbReference type="Proteomes" id="UP000194127">
    <property type="component" value="Unassembled WGS sequence"/>
</dbReference>
<evidence type="ECO:0000256" key="1">
    <source>
        <dbReference type="ARBA" id="ARBA00004477"/>
    </source>
</evidence>
<feature type="transmembrane region" description="Helical" evidence="10">
    <location>
        <begin position="477"/>
        <end position="500"/>
    </location>
</feature>
<keyword evidence="8 10" id="KW-0472">Membrane</keyword>
<evidence type="ECO:0000256" key="5">
    <source>
        <dbReference type="ARBA" id="ARBA00022692"/>
    </source>
</evidence>
<comment type="subcellular location">
    <subcellularLocation>
        <location evidence="1">Endoplasmic reticulum membrane</location>
        <topology evidence="1">Multi-pass membrane protein</topology>
    </subcellularLocation>
</comment>
<proteinExistence type="inferred from homology"/>
<dbReference type="EMBL" id="KZ110599">
    <property type="protein sequence ID" value="OSX61218.1"/>
    <property type="molecule type" value="Genomic_DNA"/>
</dbReference>
<dbReference type="STRING" id="670580.A0A1X6MXX5"/>
<comment type="pathway">
    <text evidence="2">Glycolipid biosynthesis; glycosylphosphatidylinositol-anchor biosynthesis.</text>
</comment>